<evidence type="ECO:0000256" key="1">
    <source>
        <dbReference type="SAM" id="Phobius"/>
    </source>
</evidence>
<dbReference type="Proteomes" id="UP000248889">
    <property type="component" value="Unassembled WGS sequence"/>
</dbReference>
<feature type="transmembrane region" description="Helical" evidence="1">
    <location>
        <begin position="12"/>
        <end position="33"/>
    </location>
</feature>
<name>A0A2X0K1C2_9ACTN</name>
<comment type="caution">
    <text evidence="2">The sequence shown here is derived from an EMBL/GenBank/DDBJ whole genome shotgun (WGS) entry which is preliminary data.</text>
</comment>
<gene>
    <name evidence="2" type="ORF">DN069_24270</name>
</gene>
<organism evidence="2 3">
    <name type="scientific">Streptacidiphilus pinicola</name>
    <dbReference type="NCBI Taxonomy" id="2219663"/>
    <lineage>
        <taxon>Bacteria</taxon>
        <taxon>Bacillati</taxon>
        <taxon>Actinomycetota</taxon>
        <taxon>Actinomycetes</taxon>
        <taxon>Kitasatosporales</taxon>
        <taxon>Streptomycetaceae</taxon>
        <taxon>Streptacidiphilus</taxon>
    </lineage>
</organism>
<keyword evidence="1" id="KW-1133">Transmembrane helix</keyword>
<keyword evidence="3" id="KW-1185">Reference proteome</keyword>
<dbReference type="OrthoDB" id="3855270at2"/>
<keyword evidence="1" id="KW-0812">Transmembrane</keyword>
<dbReference type="EMBL" id="QKYN01000096">
    <property type="protein sequence ID" value="RAG83085.1"/>
    <property type="molecule type" value="Genomic_DNA"/>
</dbReference>
<feature type="transmembrane region" description="Helical" evidence="1">
    <location>
        <begin position="39"/>
        <end position="63"/>
    </location>
</feature>
<protein>
    <submittedName>
        <fullName evidence="2">Uncharacterized protein</fullName>
    </submittedName>
</protein>
<sequence>MARVPDEARRARVRLVLSLALTLAALLFTLFGSLADAPFVGWALTATVAGVLVTTWFGLDAWITHRSARERLYGSGGITPMTGAKRQR</sequence>
<proteinExistence type="predicted"/>
<accession>A0A2X0K1C2</accession>
<keyword evidence="1" id="KW-0472">Membrane</keyword>
<dbReference type="AlphaFoldDB" id="A0A2X0K1C2"/>
<dbReference type="RefSeq" id="WP_111504233.1">
    <property type="nucleotide sequence ID" value="NZ_QKYN01000096.1"/>
</dbReference>
<reference evidence="2 3" key="1">
    <citation type="submission" date="2018-06" db="EMBL/GenBank/DDBJ databases">
        <title>Streptacidiphilus pinicola sp. nov., isolated from pine grove soil.</title>
        <authorList>
            <person name="Roh S.G."/>
            <person name="Park S."/>
            <person name="Kim M.-K."/>
            <person name="Yun B.-R."/>
            <person name="Park J."/>
            <person name="Kim M.J."/>
            <person name="Kim Y.S."/>
            <person name="Kim S.B."/>
        </authorList>
    </citation>
    <scope>NUCLEOTIDE SEQUENCE [LARGE SCALE GENOMIC DNA]</scope>
    <source>
        <strain evidence="2 3">MMS16-CNU450</strain>
    </source>
</reference>
<evidence type="ECO:0000313" key="3">
    <source>
        <dbReference type="Proteomes" id="UP000248889"/>
    </source>
</evidence>
<evidence type="ECO:0000313" key="2">
    <source>
        <dbReference type="EMBL" id="RAG83085.1"/>
    </source>
</evidence>